<feature type="compositionally biased region" description="Basic and acidic residues" evidence="1">
    <location>
        <begin position="515"/>
        <end position="530"/>
    </location>
</feature>
<feature type="compositionally biased region" description="Basic and acidic residues" evidence="1">
    <location>
        <begin position="620"/>
        <end position="652"/>
    </location>
</feature>
<accession>A0A6M5K8P1</accession>
<sequence>MAETLHPGSDQETIDRIEGLLRAGDYTAAQNLARGRADDGVGRLAELRVSLDAAGTLEDFVAREITRAHRIYRNTTDSHSRHQTRADALAHLGWLVSVLPDDHPGRAWAQRETAVARATEYSQILDPLRELADHSPTPPTTAELRQRALAGLRALATSQDAPPVDVIHALFDRARQLDPEGDPEREELRTELTTAPHGGQAPTTSSDPSTPLTDTDQKPPVPDAFAQEQPAPDPETADGSVALDVQAPPGTRPEETAAPAEEVLDTASDTPETTGGGVDAQQAPTKNPANDPPEPAFESTDAAPPEPGSDQPANDHITPTTGGALASDDKAQRKADLIVGQADAAASAPATGGPAPRGRVEPLAHHETASVPVTIDGHAIRAGHGPWRAAWEQKGRAEAIRETESYVYSTMREQFQTALEQGRNVRLVLPSNNPEHVQQFIRMASEAGFEITLSARVPPNHLRRMQGIQQLAHHFCEQTLERAALPDELRTEHENLNKILTDAYENQSVHRIDLYSHDGDTPESTHRRLGDPNPGGTPGETTWSKDSHIRDEIDSLEKATVPGQREWINDETLRIHQELSRVGDRDDTYRRARAAINSTIDHLRGELGLEQLNGTRRTEIHTNGDTAHDQQPELFDTHEEPAPGSEHTEQTARRRRAVKSHGNGGLGHTGPPPEHTPAPAPTHSRVHGVTH</sequence>
<dbReference type="AlphaFoldDB" id="A0A6M5K8P1"/>
<proteinExistence type="predicted"/>
<dbReference type="InterPro" id="IPR027417">
    <property type="entry name" value="P-loop_NTPase"/>
</dbReference>
<evidence type="ECO:0000256" key="1">
    <source>
        <dbReference type="SAM" id="MobiDB-lite"/>
    </source>
</evidence>
<feature type="compositionally biased region" description="Pro residues" evidence="1">
    <location>
        <begin position="670"/>
        <end position="680"/>
    </location>
</feature>
<dbReference type="Gene3D" id="3.40.50.300">
    <property type="entry name" value="P-loop containing nucleotide triphosphate hydrolases"/>
    <property type="match status" value="1"/>
</dbReference>
<protein>
    <submittedName>
        <fullName evidence="2">Uncharacterized protein</fullName>
    </submittedName>
</protein>
<evidence type="ECO:0000313" key="2">
    <source>
        <dbReference type="EMBL" id="QJU69521.1"/>
    </source>
</evidence>
<feature type="compositionally biased region" description="Low complexity" evidence="1">
    <location>
        <begin position="202"/>
        <end position="214"/>
    </location>
</feature>
<feature type="region of interest" description="Disordered" evidence="1">
    <location>
        <begin position="515"/>
        <end position="546"/>
    </location>
</feature>
<name>A0A6M5K8P1_9ACTN</name>
<feature type="region of interest" description="Disordered" evidence="1">
    <location>
        <begin position="620"/>
        <end position="691"/>
    </location>
</feature>
<feature type="region of interest" description="Disordered" evidence="1">
    <location>
        <begin position="192"/>
        <end position="331"/>
    </location>
</feature>
<organism evidence="2">
    <name type="scientific">Nocardiopsis flavescens</name>
    <dbReference type="NCBI Taxonomy" id="758803"/>
    <lineage>
        <taxon>Bacteria</taxon>
        <taxon>Bacillati</taxon>
        <taxon>Actinomycetota</taxon>
        <taxon>Actinomycetes</taxon>
        <taxon>Streptosporangiales</taxon>
        <taxon>Nocardiopsidaceae</taxon>
        <taxon>Nocardiopsis</taxon>
    </lineage>
</organism>
<dbReference type="EMBL" id="MT371051">
    <property type="protein sequence ID" value="QJU69521.1"/>
    <property type="molecule type" value="Genomic_DNA"/>
</dbReference>
<reference evidence="2" key="1">
    <citation type="submission" date="2020-04" db="EMBL/GenBank/DDBJ databases">
        <title>Discovery, Biosynthesis and Heterologous Production of Loongmycin A, a Potent Anti-Cancer indolocarbazole alkaloid.</title>
        <authorList>
            <person name="Yang C."/>
            <person name="Zhang B."/>
            <person name="Xue W."/>
            <person name="Li W."/>
            <person name="Xu Z."/>
            <person name="Shi J."/>
            <person name="Shen Y."/>
            <person name="Jiao R."/>
            <person name="Tan R."/>
            <person name="Ge H."/>
        </authorList>
    </citation>
    <scope>NUCLEOTIDE SEQUENCE</scope>
    <source>
        <strain evidence="2">NA01583</strain>
    </source>
</reference>